<name>A0A0J7K7M0_LASNI</name>
<gene>
    <name evidence="2" type="ORF">RF55_14912</name>
</gene>
<reference evidence="2 3" key="1">
    <citation type="submission" date="2015-04" db="EMBL/GenBank/DDBJ databases">
        <title>Lasius niger genome sequencing.</title>
        <authorList>
            <person name="Konorov E.A."/>
            <person name="Nikitin M.A."/>
            <person name="Kirill M.V."/>
            <person name="Chang P."/>
        </authorList>
    </citation>
    <scope>NUCLEOTIDE SEQUENCE [LARGE SCALE GENOMIC DNA]</scope>
    <source>
        <tissue evidence="2">Whole</tissue>
    </source>
</reference>
<evidence type="ECO:0000256" key="1">
    <source>
        <dbReference type="SAM" id="MobiDB-lite"/>
    </source>
</evidence>
<feature type="non-terminal residue" evidence="2">
    <location>
        <position position="74"/>
    </location>
</feature>
<keyword evidence="3" id="KW-1185">Reference proteome</keyword>
<feature type="compositionally biased region" description="Acidic residues" evidence="1">
    <location>
        <begin position="35"/>
        <end position="50"/>
    </location>
</feature>
<dbReference type="Proteomes" id="UP000036403">
    <property type="component" value="Unassembled WGS sequence"/>
</dbReference>
<sequence length="74" mass="8451">MAAAANVAPENQYFYEDVVYRVDKRGNVVFGIVMENDDQDMSEESSDSEESLPKRKKGEIRMIWHPSGVEELVN</sequence>
<dbReference type="PaxDb" id="67767-A0A0J7K7M0"/>
<comment type="caution">
    <text evidence="2">The sequence shown here is derived from an EMBL/GenBank/DDBJ whole genome shotgun (WGS) entry which is preliminary data.</text>
</comment>
<evidence type="ECO:0000313" key="2">
    <source>
        <dbReference type="EMBL" id="KMQ86186.1"/>
    </source>
</evidence>
<evidence type="ECO:0000313" key="3">
    <source>
        <dbReference type="Proteomes" id="UP000036403"/>
    </source>
</evidence>
<dbReference type="EMBL" id="LBMM01012507">
    <property type="protein sequence ID" value="KMQ86186.1"/>
    <property type="molecule type" value="Genomic_DNA"/>
</dbReference>
<dbReference type="OrthoDB" id="47801at2759"/>
<organism evidence="2 3">
    <name type="scientific">Lasius niger</name>
    <name type="common">Black garden ant</name>
    <dbReference type="NCBI Taxonomy" id="67767"/>
    <lineage>
        <taxon>Eukaryota</taxon>
        <taxon>Metazoa</taxon>
        <taxon>Ecdysozoa</taxon>
        <taxon>Arthropoda</taxon>
        <taxon>Hexapoda</taxon>
        <taxon>Insecta</taxon>
        <taxon>Pterygota</taxon>
        <taxon>Neoptera</taxon>
        <taxon>Endopterygota</taxon>
        <taxon>Hymenoptera</taxon>
        <taxon>Apocrita</taxon>
        <taxon>Aculeata</taxon>
        <taxon>Formicoidea</taxon>
        <taxon>Formicidae</taxon>
        <taxon>Formicinae</taxon>
        <taxon>Lasius</taxon>
        <taxon>Lasius</taxon>
    </lineage>
</organism>
<protein>
    <submittedName>
        <fullName evidence="2">Ubiquitin-conjugating enzyme e2 o</fullName>
    </submittedName>
</protein>
<feature type="region of interest" description="Disordered" evidence="1">
    <location>
        <begin position="35"/>
        <end position="59"/>
    </location>
</feature>
<dbReference type="STRING" id="67767.A0A0J7K7M0"/>
<proteinExistence type="predicted"/>
<dbReference type="AlphaFoldDB" id="A0A0J7K7M0"/>
<accession>A0A0J7K7M0</accession>